<keyword evidence="5" id="KW-0472">Membrane</keyword>
<keyword evidence="7" id="KW-0808">Transferase</keyword>
<evidence type="ECO:0000256" key="5">
    <source>
        <dbReference type="ARBA" id="ARBA00023136"/>
    </source>
</evidence>
<dbReference type="EC" id="2.7.-.-" evidence="7"/>
<evidence type="ECO:0000313" key="7">
    <source>
        <dbReference type="EMBL" id="PRQ51172.1"/>
    </source>
</evidence>
<evidence type="ECO:0000313" key="8">
    <source>
        <dbReference type="Proteomes" id="UP000238479"/>
    </source>
</evidence>
<dbReference type="AlphaFoldDB" id="A0A2P6RXM1"/>
<reference evidence="7 8" key="1">
    <citation type="journal article" date="2018" name="Nat. Genet.">
        <title>The Rosa genome provides new insights in the design of modern roses.</title>
        <authorList>
            <person name="Bendahmane M."/>
        </authorList>
    </citation>
    <scope>NUCLEOTIDE SEQUENCE [LARGE SCALE GENOMIC DNA]</scope>
    <source>
        <strain evidence="8">cv. Old Blush</strain>
    </source>
</reference>
<feature type="domain" description="Malectin-like" evidence="6">
    <location>
        <begin position="2"/>
        <end position="265"/>
    </location>
</feature>
<dbReference type="PANTHER" id="PTHR45631:SF202">
    <property type="entry name" value="SENESCENCE-INDUCED RECEPTOR-LIKE SERINE_THREONINE-PROTEIN KINASE"/>
    <property type="match status" value="1"/>
</dbReference>
<comment type="subcellular location">
    <subcellularLocation>
        <location evidence="1">Membrane</location>
        <topology evidence="1">Single-pass membrane protein</topology>
    </subcellularLocation>
</comment>
<proteinExistence type="predicted"/>
<keyword evidence="3" id="KW-0732">Signal</keyword>
<evidence type="ECO:0000259" key="6">
    <source>
        <dbReference type="Pfam" id="PF12819"/>
    </source>
</evidence>
<comment type="caution">
    <text evidence="7">The sequence shown here is derived from an EMBL/GenBank/DDBJ whole genome shotgun (WGS) entry which is preliminary data.</text>
</comment>
<evidence type="ECO:0000256" key="3">
    <source>
        <dbReference type="ARBA" id="ARBA00022729"/>
    </source>
</evidence>
<dbReference type="GO" id="GO:0016740">
    <property type="term" value="F:transferase activity"/>
    <property type="evidence" value="ECO:0007669"/>
    <property type="project" value="UniProtKB-KW"/>
</dbReference>
<dbReference type="STRING" id="74649.A0A2P6RXM1"/>
<organism evidence="7 8">
    <name type="scientific">Rosa chinensis</name>
    <name type="common">China rose</name>
    <dbReference type="NCBI Taxonomy" id="74649"/>
    <lineage>
        <taxon>Eukaryota</taxon>
        <taxon>Viridiplantae</taxon>
        <taxon>Streptophyta</taxon>
        <taxon>Embryophyta</taxon>
        <taxon>Tracheophyta</taxon>
        <taxon>Spermatophyta</taxon>
        <taxon>Magnoliopsida</taxon>
        <taxon>eudicotyledons</taxon>
        <taxon>Gunneridae</taxon>
        <taxon>Pentapetalae</taxon>
        <taxon>rosids</taxon>
        <taxon>fabids</taxon>
        <taxon>Rosales</taxon>
        <taxon>Rosaceae</taxon>
        <taxon>Rosoideae</taxon>
        <taxon>Rosoideae incertae sedis</taxon>
        <taxon>Rosa</taxon>
    </lineage>
</organism>
<dbReference type="InterPro" id="IPR024788">
    <property type="entry name" value="Malectin-like_Carb-bd_dom"/>
</dbReference>
<dbReference type="PANTHER" id="PTHR45631">
    <property type="entry name" value="OS07G0107800 PROTEIN-RELATED"/>
    <property type="match status" value="1"/>
</dbReference>
<dbReference type="Pfam" id="PF12819">
    <property type="entry name" value="Malectin_like"/>
    <property type="match status" value="1"/>
</dbReference>
<keyword evidence="4" id="KW-1133">Transmembrane helix</keyword>
<keyword evidence="2" id="KW-0812">Transmembrane</keyword>
<sequence length="283" mass="32899">MTTGINYTSDANFIDTGEIKMVFPEYRDKKQQPYESLRMFPEGIRNCYKINVISRSKYLIRACFYYGNYDGQDKSPEFELHFGANLWDSVTFDDASTDINKELIHFVPDGVSNVHVCLVNTGFGVPFISGIELRPLSNESYEAQVGSLALEWLYDTGLMVNTRGYRYPEDVHDRFWYIYESLDNWEQLNTSSTIDPDNQNSFELPSVVMSTAIKPKNVNESLNFCWQPTDQSAEYYIFMHFTEVEKLQPNQTRFQYITKNGKSKMTYLLWSTCTQLLVTVVKQ</sequence>
<dbReference type="Proteomes" id="UP000238479">
    <property type="component" value="Chromosome 2"/>
</dbReference>
<name>A0A2P6RXM1_ROSCH</name>
<dbReference type="GO" id="GO:0016020">
    <property type="term" value="C:membrane"/>
    <property type="evidence" value="ECO:0007669"/>
    <property type="project" value="UniProtKB-SubCell"/>
</dbReference>
<accession>A0A2P6RXM1</accession>
<evidence type="ECO:0000256" key="2">
    <source>
        <dbReference type="ARBA" id="ARBA00022692"/>
    </source>
</evidence>
<dbReference type="OMA" id="AGIQWIT"/>
<evidence type="ECO:0000256" key="4">
    <source>
        <dbReference type="ARBA" id="ARBA00022989"/>
    </source>
</evidence>
<dbReference type="EMBL" id="PDCK01000040">
    <property type="protein sequence ID" value="PRQ51172.1"/>
    <property type="molecule type" value="Genomic_DNA"/>
</dbReference>
<keyword evidence="8" id="KW-1185">Reference proteome</keyword>
<dbReference type="Gramene" id="PRQ51172">
    <property type="protein sequence ID" value="PRQ51172"/>
    <property type="gene ID" value="RchiOBHm_Chr2g0141431"/>
</dbReference>
<gene>
    <name evidence="7" type="ORF">RchiOBHm_Chr2g0141431</name>
</gene>
<protein>
    <submittedName>
        <fullName evidence="7">Putative transferase</fullName>
        <ecNumber evidence="7">2.7.-.-</ecNumber>
    </submittedName>
</protein>
<evidence type="ECO:0000256" key="1">
    <source>
        <dbReference type="ARBA" id="ARBA00004167"/>
    </source>
</evidence>